<evidence type="ECO:0000256" key="1">
    <source>
        <dbReference type="SAM" id="MobiDB-lite"/>
    </source>
</evidence>
<evidence type="ECO:0000313" key="3">
    <source>
        <dbReference type="Ensembl" id="ENSSSCP00070035317.1"/>
    </source>
</evidence>
<dbReference type="Proteomes" id="UP000314985">
    <property type="component" value="Chromosome 5"/>
</dbReference>
<dbReference type="SUPFAM" id="SSF53335">
    <property type="entry name" value="S-adenosyl-L-methionine-dependent methyltransferases"/>
    <property type="match status" value="1"/>
</dbReference>
<evidence type="ECO:0000259" key="2">
    <source>
        <dbReference type="Pfam" id="PF13679"/>
    </source>
</evidence>
<dbReference type="PANTHER" id="PTHR12496:SF9">
    <property type="entry name" value="METHYLTRANSFERASE-LIKE PROTEIN 25-RELATED"/>
    <property type="match status" value="1"/>
</dbReference>
<sequence>MAASCPLPVTPDLPTLRAKLHGLLRFLREALPISNAHTVDFYTESVWEQLVDLPPETVLAVLRRSAAEAEAQPSAARPLAEAQGGSDSTDFPKVFCETSQKLVSVEAFALAAKCYSVQNLGICTPLEQLLVALRGNKKQRTDKNVKPDEFMNLKKSHEVQAMSELISSVADYYGVKQIIDLGSGKGYLSSFLSLKYGLKVYGIDSSNTNTHGAEERNRKLKKHWRVYHRRSKLDVSALALQTAKERKLQDEIECNAYAEGVGNSSTANQEKMSTSDFLPDFSGSVISNIRKQMENLHVHSHREENLYFENAFSVRDLLPINAIESTSSQTPKRKMLETNKERRKVTSKSNESNVYSPLTSFITADSELHDIIKDLEDCLMVGLHTCGDLAPNTLRIFASKSEIKGVCSVGCCYHLLSEEFENPHKECTQEKWGFPMCRSLKEGRWCCGRNARMSACLALERVAVGQGLPTESLFYRAVLQDIIKDCYGITKCDRHVGKLYSKSSSFLDYVRKSLKKLGLDESKLPEKVIMDYYEKYKPRMNELEAFNMLKVVLAPCIETLILLDRLCYLKEQEDIAWSALVKLFDPVKSPRCYALIALKKPQ</sequence>
<proteinExistence type="predicted"/>
<organism evidence="3 4">
    <name type="scientific">Sus scrofa</name>
    <name type="common">Pig</name>
    <dbReference type="NCBI Taxonomy" id="9823"/>
    <lineage>
        <taxon>Eukaryota</taxon>
        <taxon>Metazoa</taxon>
        <taxon>Chordata</taxon>
        <taxon>Craniata</taxon>
        <taxon>Vertebrata</taxon>
        <taxon>Euteleostomi</taxon>
        <taxon>Mammalia</taxon>
        <taxon>Eutheria</taxon>
        <taxon>Laurasiatheria</taxon>
        <taxon>Artiodactyla</taxon>
        <taxon>Suina</taxon>
        <taxon>Suidae</taxon>
        <taxon>Sus</taxon>
    </lineage>
</organism>
<dbReference type="InterPro" id="IPR025714">
    <property type="entry name" value="Methyltranfer_dom"/>
</dbReference>
<dbReference type="Gene3D" id="3.40.50.150">
    <property type="entry name" value="Vaccinia Virus protein VP39"/>
    <property type="match status" value="1"/>
</dbReference>
<dbReference type="InterPro" id="IPR052220">
    <property type="entry name" value="METTL25"/>
</dbReference>
<dbReference type="Ensembl" id="ENSSSCT00070042036.1">
    <property type="protein sequence ID" value="ENSSSCP00070035317.1"/>
    <property type="gene ID" value="ENSSSCG00070021142.1"/>
</dbReference>
<reference evidence="3" key="2">
    <citation type="submission" date="2025-08" db="UniProtKB">
        <authorList>
            <consortium name="Ensembl"/>
        </authorList>
    </citation>
    <scope>IDENTIFICATION</scope>
</reference>
<feature type="domain" description="Methyltransferase" evidence="2">
    <location>
        <begin position="154"/>
        <end position="418"/>
    </location>
</feature>
<protein>
    <recommendedName>
        <fullName evidence="2">Methyltransferase domain-containing protein</fullName>
    </recommendedName>
</protein>
<name>A0A4X1V207_PIG</name>
<dbReference type="PANTHER" id="PTHR12496">
    <property type="entry name" value="CGI-41 METHYLTRANSFERASE"/>
    <property type="match status" value="1"/>
</dbReference>
<evidence type="ECO:0000313" key="4">
    <source>
        <dbReference type="Proteomes" id="UP000314985"/>
    </source>
</evidence>
<dbReference type="InterPro" id="IPR029063">
    <property type="entry name" value="SAM-dependent_MTases_sf"/>
</dbReference>
<accession>A0A4X1V207</accession>
<feature type="region of interest" description="Disordered" evidence="1">
    <location>
        <begin position="328"/>
        <end position="350"/>
    </location>
</feature>
<reference evidence="3 4" key="1">
    <citation type="submission" date="2017-08" db="EMBL/GenBank/DDBJ databases">
        <title>USMARCv1.0.</title>
        <authorList>
            <person name="Hannum G.I."/>
            <person name="Koren S."/>
            <person name="Schroeder S.G."/>
            <person name="Chin S.C."/>
            <person name="Nonneman D.J."/>
            <person name="Becker S.A."/>
            <person name="Rosen B.D."/>
            <person name="Bickhart D.M."/>
            <person name="Putnam N.H."/>
            <person name="Green R.E."/>
            <person name="Tuggle C.K."/>
            <person name="Liu H."/>
            <person name="Rohrer G.A."/>
            <person name="Warr A."/>
            <person name="Hall R."/>
            <person name="Kim K."/>
            <person name="Hume D.A."/>
            <person name="Talbot R."/>
            <person name="Chow W."/>
            <person name="Howe K."/>
            <person name="Schwartz A.S."/>
            <person name="Watson M."/>
            <person name="Archibald A.L."/>
            <person name="Phillippy A.M."/>
            <person name="Smith T.P.L."/>
        </authorList>
    </citation>
    <scope>NUCLEOTIDE SEQUENCE [LARGE SCALE GENOMIC DNA]</scope>
</reference>
<dbReference type="AlphaFoldDB" id="A0A4X1V207"/>
<dbReference type="Pfam" id="PF13679">
    <property type="entry name" value="Methyltransf_32"/>
    <property type="match status" value="1"/>
</dbReference>